<reference evidence="2" key="1">
    <citation type="submission" date="2018-06" db="EMBL/GenBank/DDBJ databases">
        <authorList>
            <person name="Zhirakovskaya E."/>
        </authorList>
    </citation>
    <scope>NUCLEOTIDE SEQUENCE</scope>
</reference>
<sequence>MKNLIVIGIAVAAVYYFVFNSSNGAFNEDGNPTTLVFTQNNCGTWCDKGVSDLERRKIPFAEMPLDNNKENIARYKDLGGTALPFFVMGNKKYSGYNKYWVATTVAQAFGDKYLTVREKRNFRNHFYDDGSPLIYVYGASWCPYCKKLREELTRRDIDYVEIDVEKTSNPQLLANTMGINGYPLVYVGYVRVKGGADLVSNILDAVDIAENRTL</sequence>
<dbReference type="GO" id="GO:0009055">
    <property type="term" value="F:electron transfer activity"/>
    <property type="evidence" value="ECO:0007669"/>
    <property type="project" value="TreeGrafter"/>
</dbReference>
<accession>A0A3B0ZKF9</accession>
<evidence type="ECO:0000259" key="1">
    <source>
        <dbReference type="Pfam" id="PF00462"/>
    </source>
</evidence>
<dbReference type="PROSITE" id="PS51354">
    <property type="entry name" value="GLUTAREDOXIN_2"/>
    <property type="match status" value="1"/>
</dbReference>
<dbReference type="PANTHER" id="PTHR34386">
    <property type="entry name" value="GLUTAREDOXIN"/>
    <property type="match status" value="1"/>
</dbReference>
<dbReference type="SUPFAM" id="SSF52833">
    <property type="entry name" value="Thioredoxin-like"/>
    <property type="match status" value="2"/>
</dbReference>
<dbReference type="AlphaFoldDB" id="A0A3B0ZKF9"/>
<dbReference type="Gene3D" id="3.40.30.10">
    <property type="entry name" value="Glutaredoxin"/>
    <property type="match status" value="2"/>
</dbReference>
<dbReference type="InterPro" id="IPR036249">
    <property type="entry name" value="Thioredoxin-like_sf"/>
</dbReference>
<dbReference type="EMBL" id="UOFT01000035">
    <property type="protein sequence ID" value="VAW93965.1"/>
    <property type="molecule type" value="Genomic_DNA"/>
</dbReference>
<dbReference type="CDD" id="cd02976">
    <property type="entry name" value="NrdH"/>
    <property type="match status" value="1"/>
</dbReference>
<name>A0A3B0ZKF9_9ZZZZ</name>
<gene>
    <name evidence="2" type="ORF">MNBD_GAMMA23-1091</name>
</gene>
<dbReference type="InterPro" id="IPR002109">
    <property type="entry name" value="Glutaredoxin"/>
</dbReference>
<dbReference type="InterPro" id="IPR051548">
    <property type="entry name" value="Grx-like_ET"/>
</dbReference>
<dbReference type="Pfam" id="PF00462">
    <property type="entry name" value="Glutaredoxin"/>
    <property type="match status" value="1"/>
</dbReference>
<protein>
    <recommendedName>
        <fullName evidence="1">Glutaredoxin domain-containing protein</fullName>
    </recommendedName>
</protein>
<dbReference type="PANTHER" id="PTHR34386:SF1">
    <property type="entry name" value="GLUTAREDOXIN-LIKE PROTEIN NRDH"/>
    <property type="match status" value="1"/>
</dbReference>
<organism evidence="2">
    <name type="scientific">hydrothermal vent metagenome</name>
    <dbReference type="NCBI Taxonomy" id="652676"/>
    <lineage>
        <taxon>unclassified sequences</taxon>
        <taxon>metagenomes</taxon>
        <taxon>ecological metagenomes</taxon>
    </lineage>
</organism>
<dbReference type="GO" id="GO:0045454">
    <property type="term" value="P:cell redox homeostasis"/>
    <property type="evidence" value="ECO:0007669"/>
    <property type="project" value="TreeGrafter"/>
</dbReference>
<evidence type="ECO:0000313" key="2">
    <source>
        <dbReference type="EMBL" id="VAW93965.1"/>
    </source>
</evidence>
<feature type="domain" description="Glutaredoxin" evidence="1">
    <location>
        <begin position="135"/>
        <end position="188"/>
    </location>
</feature>
<proteinExistence type="predicted"/>